<comment type="caution">
    <text evidence="6">The sequence shown here is derived from an EMBL/GenBank/DDBJ whole genome shotgun (WGS) entry which is preliminary data.</text>
</comment>
<name>A0ABV5KQZ9_9BACL</name>
<dbReference type="InterPro" id="IPR047057">
    <property type="entry name" value="MerR_fam"/>
</dbReference>
<keyword evidence="3" id="KW-0238">DNA-binding</keyword>
<dbReference type="InterPro" id="IPR009061">
    <property type="entry name" value="DNA-bd_dom_put_sf"/>
</dbReference>
<dbReference type="SMART" id="SM00422">
    <property type="entry name" value="HTH_MERR"/>
    <property type="match status" value="1"/>
</dbReference>
<dbReference type="CDD" id="cd01109">
    <property type="entry name" value="HTH_YyaN"/>
    <property type="match status" value="1"/>
</dbReference>
<dbReference type="SUPFAM" id="SSF46955">
    <property type="entry name" value="Putative DNA-binding domain"/>
    <property type="match status" value="1"/>
</dbReference>
<evidence type="ECO:0000256" key="4">
    <source>
        <dbReference type="ARBA" id="ARBA00023163"/>
    </source>
</evidence>
<evidence type="ECO:0000313" key="6">
    <source>
        <dbReference type="EMBL" id="MFB9327662.1"/>
    </source>
</evidence>
<organism evidence="6 7">
    <name type="scientific">Paenibacillus aurantiacus</name>
    <dbReference type="NCBI Taxonomy" id="1936118"/>
    <lineage>
        <taxon>Bacteria</taxon>
        <taxon>Bacillati</taxon>
        <taxon>Bacillota</taxon>
        <taxon>Bacilli</taxon>
        <taxon>Bacillales</taxon>
        <taxon>Paenibacillaceae</taxon>
        <taxon>Paenibacillus</taxon>
    </lineage>
</organism>
<dbReference type="Gene3D" id="1.10.1660.10">
    <property type="match status" value="1"/>
</dbReference>
<dbReference type="Proteomes" id="UP001589747">
    <property type="component" value="Unassembled WGS sequence"/>
</dbReference>
<protein>
    <submittedName>
        <fullName evidence="6">MerR family transcriptional regulator</fullName>
    </submittedName>
</protein>
<evidence type="ECO:0000259" key="5">
    <source>
        <dbReference type="PROSITE" id="PS50937"/>
    </source>
</evidence>
<dbReference type="EMBL" id="JBHMDO010000028">
    <property type="protein sequence ID" value="MFB9327662.1"/>
    <property type="molecule type" value="Genomic_DNA"/>
</dbReference>
<evidence type="ECO:0000313" key="7">
    <source>
        <dbReference type="Proteomes" id="UP001589747"/>
    </source>
</evidence>
<dbReference type="InterPro" id="IPR000551">
    <property type="entry name" value="MerR-type_HTH_dom"/>
</dbReference>
<evidence type="ECO:0000256" key="2">
    <source>
        <dbReference type="ARBA" id="ARBA00023015"/>
    </source>
</evidence>
<dbReference type="Pfam" id="PF13411">
    <property type="entry name" value="MerR_1"/>
    <property type="match status" value="1"/>
</dbReference>
<accession>A0ABV5KQZ9</accession>
<dbReference type="RefSeq" id="WP_377496202.1">
    <property type="nucleotide sequence ID" value="NZ_JBHMDO010000028.1"/>
</dbReference>
<proteinExistence type="predicted"/>
<dbReference type="PANTHER" id="PTHR30204">
    <property type="entry name" value="REDOX-CYCLING DRUG-SENSING TRANSCRIPTIONAL ACTIVATOR SOXR"/>
    <property type="match status" value="1"/>
</dbReference>
<dbReference type="PANTHER" id="PTHR30204:SF69">
    <property type="entry name" value="MERR-FAMILY TRANSCRIPTIONAL REGULATOR"/>
    <property type="match status" value="1"/>
</dbReference>
<evidence type="ECO:0000256" key="1">
    <source>
        <dbReference type="ARBA" id="ARBA00022491"/>
    </source>
</evidence>
<keyword evidence="7" id="KW-1185">Reference proteome</keyword>
<keyword evidence="4" id="KW-0804">Transcription</keyword>
<gene>
    <name evidence="6" type="ORF">ACFFSY_17165</name>
</gene>
<sequence>MDYTIKQVSERLQLPPSTLRYYDKEGLMPLLKKTDYGTRRYSEMDVCWLELVCCLKHSGMPLEEIKRFMLLCLEGSSTCEQRKELLERHKANILRQMEMLSRSLNTINFKLDHYDEIGIFHIDG</sequence>
<keyword evidence="1" id="KW-0678">Repressor</keyword>
<feature type="domain" description="HTH merR-type" evidence="5">
    <location>
        <begin position="1"/>
        <end position="71"/>
    </location>
</feature>
<dbReference type="PROSITE" id="PS50937">
    <property type="entry name" value="HTH_MERR_2"/>
    <property type="match status" value="1"/>
</dbReference>
<evidence type="ECO:0000256" key="3">
    <source>
        <dbReference type="ARBA" id="ARBA00023125"/>
    </source>
</evidence>
<reference evidence="6 7" key="1">
    <citation type="submission" date="2024-09" db="EMBL/GenBank/DDBJ databases">
        <authorList>
            <person name="Sun Q."/>
            <person name="Mori K."/>
        </authorList>
    </citation>
    <scope>NUCLEOTIDE SEQUENCE [LARGE SCALE GENOMIC DNA]</scope>
    <source>
        <strain evidence="6 7">TISTR 2452</strain>
    </source>
</reference>
<keyword evidence="2" id="KW-0805">Transcription regulation</keyword>